<name>A0AAD8VB96_9PEZI</name>
<keyword evidence="2" id="KW-1185">Reference proteome</keyword>
<dbReference type="EMBL" id="JAHLJV010000004">
    <property type="protein sequence ID" value="KAK1598731.1"/>
    <property type="molecule type" value="Genomic_DNA"/>
</dbReference>
<dbReference type="AlphaFoldDB" id="A0AAD8VB96"/>
<protein>
    <submittedName>
        <fullName evidence="1">Uncharacterized protein</fullName>
    </submittedName>
</protein>
<dbReference type="GeneID" id="85436117"/>
<comment type="caution">
    <text evidence="1">The sequence shown here is derived from an EMBL/GenBank/DDBJ whole genome shotgun (WGS) entry which is preliminary data.</text>
</comment>
<reference evidence="1" key="1">
    <citation type="submission" date="2021-06" db="EMBL/GenBank/DDBJ databases">
        <title>Comparative genomics, transcriptomics and evolutionary studies reveal genomic signatures of adaptation to plant cell wall in hemibiotrophic fungi.</title>
        <authorList>
            <consortium name="DOE Joint Genome Institute"/>
            <person name="Baroncelli R."/>
            <person name="Diaz J.F."/>
            <person name="Benocci T."/>
            <person name="Peng M."/>
            <person name="Battaglia E."/>
            <person name="Haridas S."/>
            <person name="Andreopoulos W."/>
            <person name="Labutti K."/>
            <person name="Pangilinan J."/>
            <person name="Floch G.L."/>
            <person name="Makela M.R."/>
            <person name="Henrissat B."/>
            <person name="Grigoriev I.V."/>
            <person name="Crouch J.A."/>
            <person name="De Vries R.P."/>
            <person name="Sukno S.A."/>
            <person name="Thon M.R."/>
        </authorList>
    </citation>
    <scope>NUCLEOTIDE SEQUENCE</scope>
    <source>
        <strain evidence="1">CBS 125086</strain>
    </source>
</reference>
<dbReference type="Proteomes" id="UP001230504">
    <property type="component" value="Unassembled WGS sequence"/>
</dbReference>
<dbReference type="RefSeq" id="XP_060419408.1">
    <property type="nucleotide sequence ID" value="XM_060551877.1"/>
</dbReference>
<evidence type="ECO:0000313" key="2">
    <source>
        <dbReference type="Proteomes" id="UP001230504"/>
    </source>
</evidence>
<proteinExistence type="predicted"/>
<sequence length="153" mass="16590">MFSFDKWLFSQGPVDLSDCGSLRVAMALCWFCTMVNGGGIAPSKVALGDRGYRQDFDVQAQSNAEAIKHKDIFEQLCSRSRARRKTSFSGGLGIEAGVVVTWEGERSGRGRCSSAPTEGSRLRVGWDVTEVASKGGRSEEGKCLLSTLSSVLW</sequence>
<organism evidence="1 2">
    <name type="scientific">Colletotrichum navitas</name>
    <dbReference type="NCBI Taxonomy" id="681940"/>
    <lineage>
        <taxon>Eukaryota</taxon>
        <taxon>Fungi</taxon>
        <taxon>Dikarya</taxon>
        <taxon>Ascomycota</taxon>
        <taxon>Pezizomycotina</taxon>
        <taxon>Sordariomycetes</taxon>
        <taxon>Hypocreomycetidae</taxon>
        <taxon>Glomerellales</taxon>
        <taxon>Glomerellaceae</taxon>
        <taxon>Colletotrichum</taxon>
        <taxon>Colletotrichum graminicola species complex</taxon>
    </lineage>
</organism>
<accession>A0AAD8VB96</accession>
<evidence type="ECO:0000313" key="1">
    <source>
        <dbReference type="EMBL" id="KAK1598731.1"/>
    </source>
</evidence>
<gene>
    <name evidence="1" type="ORF">LY79DRAFT_253703</name>
</gene>